<keyword evidence="1" id="KW-0802">TPR repeat</keyword>
<keyword evidence="2" id="KW-1133">Transmembrane helix</keyword>
<evidence type="ECO:0000256" key="2">
    <source>
        <dbReference type="SAM" id="Phobius"/>
    </source>
</evidence>
<dbReference type="InterPro" id="IPR011990">
    <property type="entry name" value="TPR-like_helical_dom_sf"/>
</dbReference>
<dbReference type="SMART" id="SM00028">
    <property type="entry name" value="TPR"/>
    <property type="match status" value="3"/>
</dbReference>
<evidence type="ECO:0000256" key="1">
    <source>
        <dbReference type="PROSITE-ProRule" id="PRU00339"/>
    </source>
</evidence>
<organism evidence="3 4">
    <name type="scientific">Leptolyngbya subtilissima DQ-A4</name>
    <dbReference type="NCBI Taxonomy" id="2933933"/>
    <lineage>
        <taxon>Bacteria</taxon>
        <taxon>Bacillati</taxon>
        <taxon>Cyanobacteriota</taxon>
        <taxon>Cyanophyceae</taxon>
        <taxon>Leptolyngbyales</taxon>
        <taxon>Leptolyngbyaceae</taxon>
        <taxon>Leptolyngbya group</taxon>
        <taxon>Leptolyngbya</taxon>
    </lineage>
</organism>
<name>A0ABV0KCM7_9CYAN</name>
<reference evidence="3 4" key="1">
    <citation type="submission" date="2022-04" db="EMBL/GenBank/DDBJ databases">
        <title>Positive selection, recombination, and allopatry shape intraspecific diversity of widespread and dominant cyanobacteria.</title>
        <authorList>
            <person name="Wei J."/>
            <person name="Shu W."/>
            <person name="Hu C."/>
        </authorList>
    </citation>
    <scope>NUCLEOTIDE SEQUENCE [LARGE SCALE GENOMIC DNA]</scope>
    <source>
        <strain evidence="3 4">DQ-A4</strain>
    </source>
</reference>
<keyword evidence="2" id="KW-0812">Transmembrane</keyword>
<dbReference type="PROSITE" id="PS50005">
    <property type="entry name" value="TPR"/>
    <property type="match status" value="1"/>
</dbReference>
<dbReference type="Gene3D" id="1.25.40.10">
    <property type="entry name" value="Tetratricopeptide repeat domain"/>
    <property type="match status" value="2"/>
</dbReference>
<evidence type="ECO:0000313" key="4">
    <source>
        <dbReference type="Proteomes" id="UP001482513"/>
    </source>
</evidence>
<protein>
    <submittedName>
        <fullName evidence="3">Tetratricopeptide repeat protein</fullName>
    </submittedName>
</protein>
<feature type="transmembrane region" description="Helical" evidence="2">
    <location>
        <begin position="135"/>
        <end position="157"/>
    </location>
</feature>
<evidence type="ECO:0000313" key="3">
    <source>
        <dbReference type="EMBL" id="MEP0949668.1"/>
    </source>
</evidence>
<dbReference type="Proteomes" id="UP001482513">
    <property type="component" value="Unassembled WGS sequence"/>
</dbReference>
<dbReference type="Pfam" id="PF13414">
    <property type="entry name" value="TPR_11"/>
    <property type="match status" value="1"/>
</dbReference>
<keyword evidence="4" id="KW-1185">Reference proteome</keyword>
<dbReference type="SUPFAM" id="SSF48452">
    <property type="entry name" value="TPR-like"/>
    <property type="match status" value="1"/>
</dbReference>
<comment type="caution">
    <text evidence="3">The sequence shown here is derived from an EMBL/GenBank/DDBJ whole genome shotgun (WGS) entry which is preliminary data.</text>
</comment>
<dbReference type="PANTHER" id="PTHR44366">
    <property type="entry name" value="UDP-N-ACETYLGLUCOSAMINE--PEPTIDE N-ACETYLGLUCOSAMINYLTRANSFERASE 110 KDA SUBUNIT"/>
    <property type="match status" value="1"/>
</dbReference>
<dbReference type="InterPro" id="IPR019734">
    <property type="entry name" value="TPR_rpt"/>
</dbReference>
<dbReference type="RefSeq" id="WP_348251365.1">
    <property type="nucleotide sequence ID" value="NZ_JAMPKX010000014.1"/>
</dbReference>
<proteinExistence type="predicted"/>
<keyword evidence="2" id="KW-0472">Membrane</keyword>
<accession>A0ABV0KCM7</accession>
<dbReference type="PANTHER" id="PTHR44366:SF1">
    <property type="entry name" value="UDP-N-ACETYLGLUCOSAMINE--PEPTIDE N-ACETYLGLUCOSAMINYLTRANSFERASE 110 KDA SUBUNIT"/>
    <property type="match status" value="1"/>
</dbReference>
<gene>
    <name evidence="3" type="ORF">NC992_22510</name>
</gene>
<dbReference type="EMBL" id="JAMPKX010000014">
    <property type="protein sequence ID" value="MEP0949668.1"/>
    <property type="molecule type" value="Genomic_DNA"/>
</dbReference>
<dbReference type="InterPro" id="IPR037919">
    <property type="entry name" value="OGT"/>
</dbReference>
<feature type="transmembrane region" description="Helical" evidence="2">
    <location>
        <begin position="186"/>
        <end position="207"/>
    </location>
</feature>
<feature type="transmembrane region" description="Helical" evidence="2">
    <location>
        <begin position="111"/>
        <end position="129"/>
    </location>
</feature>
<sequence>MPPHALGAALTAYREALSSFVADQSPQEQQVLKVLNARDVLYVGIEQSPPPKPHLLSEIHALDRQLKDQAAVMAEQLNFSTYRQSFSKSPEQWWWFLDETLKVPSSNPDDWVFKGLTTLTWAIIVGLLINISGRFLLGGAGVAGLSAIALSNLLTLLQARSDLTDAGGEGVQFFFDRFKVSNPWRLRAKFGTTALLAGVLFAFWLALPSISRQYNQRGQTAQEAGKLGSAEQNYNRAIALNPDNVDAHYNLGTLYEDIQNLEQAETQYLIAIRGDLPEAYNNLARLYLEKPEPNLNKSLALLNQGLTLADEQQSFPETKYSLYKNLGWALFRQEQYASAQSALETAIVLSAEREAQPHINNPGSAHCLLAQTLEAQAQGETDTLPVWQRCCQLGDRGNPEENAWLMLARERFESATLDYNDLCRPTATPL</sequence>
<feature type="repeat" description="TPR" evidence="1">
    <location>
        <begin position="211"/>
        <end position="244"/>
    </location>
</feature>